<evidence type="ECO:0000256" key="1">
    <source>
        <dbReference type="ARBA" id="ARBA00000677"/>
    </source>
</evidence>
<dbReference type="PANTHER" id="PTHR43390:SF1">
    <property type="entry name" value="CHLOROPLAST PROCESSING PEPTIDASE"/>
    <property type="match status" value="1"/>
</dbReference>
<evidence type="ECO:0000256" key="4">
    <source>
        <dbReference type="ARBA" id="ARBA00019232"/>
    </source>
</evidence>
<dbReference type="PRINTS" id="PR00727">
    <property type="entry name" value="LEADERPTASE"/>
</dbReference>
<dbReference type="Pfam" id="PF10502">
    <property type="entry name" value="Peptidase_S26"/>
    <property type="match status" value="1"/>
</dbReference>
<dbReference type="Gene3D" id="2.10.109.10">
    <property type="entry name" value="Umud Fragment, subunit A"/>
    <property type="match status" value="1"/>
</dbReference>
<keyword evidence="5 6" id="KW-0378">Hydrolase</keyword>
<evidence type="ECO:0000256" key="3">
    <source>
        <dbReference type="ARBA" id="ARBA00013208"/>
    </source>
</evidence>
<dbReference type="GO" id="GO:0006465">
    <property type="term" value="P:signal peptide processing"/>
    <property type="evidence" value="ECO:0007669"/>
    <property type="project" value="InterPro"/>
</dbReference>
<accession>A0A1F6SXR4</accession>
<comment type="subcellular location">
    <subcellularLocation>
        <location evidence="6">Membrane</location>
        <topology evidence="6">Single-pass type II membrane protein</topology>
    </subcellularLocation>
</comment>
<dbReference type="PROSITE" id="PS00761">
    <property type="entry name" value="SPASE_I_3"/>
    <property type="match status" value="1"/>
</dbReference>
<evidence type="ECO:0000256" key="2">
    <source>
        <dbReference type="ARBA" id="ARBA00009370"/>
    </source>
</evidence>
<dbReference type="STRING" id="1817756.A2140_05130"/>
<dbReference type="EMBL" id="MFSQ01000145">
    <property type="protein sequence ID" value="OGI37479.1"/>
    <property type="molecule type" value="Genomic_DNA"/>
</dbReference>
<dbReference type="NCBIfam" id="TIGR02227">
    <property type="entry name" value="sigpep_I_bact"/>
    <property type="match status" value="1"/>
</dbReference>
<reference evidence="8 9" key="1">
    <citation type="journal article" date="2016" name="Nat. Commun.">
        <title>Thousands of microbial genomes shed light on interconnected biogeochemical processes in an aquifer system.</title>
        <authorList>
            <person name="Anantharaman K."/>
            <person name="Brown C.T."/>
            <person name="Hug L.A."/>
            <person name="Sharon I."/>
            <person name="Castelle C.J."/>
            <person name="Probst A.J."/>
            <person name="Thomas B.C."/>
            <person name="Singh A."/>
            <person name="Wilkins M.J."/>
            <person name="Karaoz U."/>
            <person name="Brodie E.L."/>
            <person name="Williams K.H."/>
            <person name="Hubbard S.S."/>
            <person name="Banfield J.F."/>
        </authorList>
    </citation>
    <scope>NUCLEOTIDE SEQUENCE [LARGE SCALE GENOMIC DNA]</scope>
</reference>
<dbReference type="InterPro" id="IPR019757">
    <property type="entry name" value="Pept_S26A_signal_pept_1_Lys-AS"/>
</dbReference>
<dbReference type="CDD" id="cd06530">
    <property type="entry name" value="S26_SPase_I"/>
    <property type="match status" value="1"/>
</dbReference>
<dbReference type="PROSITE" id="PS00760">
    <property type="entry name" value="SPASE_I_2"/>
    <property type="match status" value="1"/>
</dbReference>
<dbReference type="PANTHER" id="PTHR43390">
    <property type="entry name" value="SIGNAL PEPTIDASE I"/>
    <property type="match status" value="1"/>
</dbReference>
<dbReference type="AlphaFoldDB" id="A0A1F6SXR4"/>
<dbReference type="Proteomes" id="UP000178379">
    <property type="component" value="Unassembled WGS sequence"/>
</dbReference>
<dbReference type="GO" id="GO:0016020">
    <property type="term" value="C:membrane"/>
    <property type="evidence" value="ECO:0007669"/>
    <property type="project" value="UniProtKB-SubCell"/>
</dbReference>
<dbReference type="GO" id="GO:0004252">
    <property type="term" value="F:serine-type endopeptidase activity"/>
    <property type="evidence" value="ECO:0007669"/>
    <property type="project" value="InterPro"/>
</dbReference>
<evidence type="ECO:0000256" key="6">
    <source>
        <dbReference type="RuleBase" id="RU362042"/>
    </source>
</evidence>
<evidence type="ECO:0000313" key="8">
    <source>
        <dbReference type="EMBL" id="OGI37479.1"/>
    </source>
</evidence>
<comment type="caution">
    <text evidence="8">The sequence shown here is derived from an EMBL/GenBank/DDBJ whole genome shotgun (WGS) entry which is preliminary data.</text>
</comment>
<keyword evidence="6" id="KW-0645">Protease</keyword>
<evidence type="ECO:0000313" key="9">
    <source>
        <dbReference type="Proteomes" id="UP000178379"/>
    </source>
</evidence>
<dbReference type="InterPro" id="IPR036286">
    <property type="entry name" value="LexA/Signal_pep-like_sf"/>
</dbReference>
<dbReference type="InterPro" id="IPR019533">
    <property type="entry name" value="Peptidase_S26"/>
</dbReference>
<dbReference type="InterPro" id="IPR000223">
    <property type="entry name" value="Pept_S26A_signal_pept_1"/>
</dbReference>
<proteinExistence type="inferred from homology"/>
<feature type="domain" description="Peptidase S26" evidence="7">
    <location>
        <begin position="1"/>
        <end position="163"/>
    </location>
</feature>
<evidence type="ECO:0000259" key="7">
    <source>
        <dbReference type="Pfam" id="PF10502"/>
    </source>
</evidence>
<sequence length="181" mass="20404">MEPTLLRGDFLLAWKWPYRNYGTYGIGLTSNREPDPAVLPARGDIVLFRYNGDPGIIYIKRVIGLPGDRVVIDRGVLTINKQVVAQRDIGDSPDGVRTSEETVDGRRYRIIRGSPDPGVSASMAVPPGHYVVLGDNREASNDSRHWGFVPQHYLIGRPLWIWWSVGEDGRVRRDRIGMPVR</sequence>
<comment type="catalytic activity">
    <reaction evidence="1 6">
        <text>Cleavage of hydrophobic, N-terminal signal or leader sequences from secreted and periplasmic proteins.</text>
        <dbReference type="EC" id="3.4.21.89"/>
    </reaction>
</comment>
<comment type="similarity">
    <text evidence="2 6">Belongs to the peptidase S26 family.</text>
</comment>
<gene>
    <name evidence="8" type="ORF">A2140_05130</name>
</gene>
<dbReference type="SUPFAM" id="SSF51306">
    <property type="entry name" value="LexA/Signal peptidase"/>
    <property type="match status" value="1"/>
</dbReference>
<evidence type="ECO:0000256" key="5">
    <source>
        <dbReference type="ARBA" id="ARBA00022801"/>
    </source>
</evidence>
<dbReference type="EC" id="3.4.21.89" evidence="3 6"/>
<protein>
    <recommendedName>
        <fullName evidence="4 6">Signal peptidase I</fullName>
        <ecNumber evidence="3 6">3.4.21.89</ecNumber>
    </recommendedName>
</protein>
<name>A0A1F6SXR4_9PROT</name>
<dbReference type="GO" id="GO:0009003">
    <property type="term" value="F:signal peptidase activity"/>
    <property type="evidence" value="ECO:0007669"/>
    <property type="project" value="UniProtKB-EC"/>
</dbReference>
<dbReference type="InterPro" id="IPR019758">
    <property type="entry name" value="Pept_S26A_signal_pept_1_CS"/>
</dbReference>
<organism evidence="8 9">
    <name type="scientific">Candidatus Muproteobacteria bacterium RBG_16_62_13</name>
    <dbReference type="NCBI Taxonomy" id="1817756"/>
    <lineage>
        <taxon>Bacteria</taxon>
        <taxon>Pseudomonadati</taxon>
        <taxon>Pseudomonadota</taxon>
        <taxon>Candidatus Muproteobacteria</taxon>
    </lineage>
</organism>